<comment type="pathway">
    <text evidence="1 6">Carbohydrate biosynthesis; dTDP-L-rhamnose biosynthesis.</text>
</comment>
<name>A0A7K1Y1Q8_9SPHI</name>
<comment type="function">
    <text evidence="6">Catalyzes the reduction of dTDP-6-deoxy-L-lyxo-4-hexulose to yield dTDP-L-rhamnose.</text>
</comment>
<dbReference type="PANTHER" id="PTHR10491:SF4">
    <property type="entry name" value="METHIONINE ADENOSYLTRANSFERASE 2 SUBUNIT BETA"/>
    <property type="match status" value="1"/>
</dbReference>
<dbReference type="GO" id="GO:0019305">
    <property type="term" value="P:dTDP-rhamnose biosynthetic process"/>
    <property type="evidence" value="ECO:0007669"/>
    <property type="project" value="UniProtKB-UniPathway"/>
</dbReference>
<dbReference type="NCBIfam" id="TIGR01214">
    <property type="entry name" value="rmlD"/>
    <property type="match status" value="1"/>
</dbReference>
<accession>A0A7K1Y1Q8</accession>
<feature type="domain" description="RmlD-like substrate binding" evidence="7">
    <location>
        <begin position="3"/>
        <end position="291"/>
    </location>
</feature>
<evidence type="ECO:0000256" key="2">
    <source>
        <dbReference type="ARBA" id="ARBA00010944"/>
    </source>
</evidence>
<dbReference type="AlphaFoldDB" id="A0A7K1Y1Q8"/>
<dbReference type="GO" id="GO:0008831">
    <property type="term" value="F:dTDP-4-dehydrorhamnose reductase activity"/>
    <property type="evidence" value="ECO:0007669"/>
    <property type="project" value="UniProtKB-EC"/>
</dbReference>
<dbReference type="CDD" id="cd05254">
    <property type="entry name" value="dTDP_HR_like_SDR_e"/>
    <property type="match status" value="1"/>
</dbReference>
<dbReference type="InterPro" id="IPR029903">
    <property type="entry name" value="RmlD-like-bd"/>
</dbReference>
<evidence type="ECO:0000256" key="1">
    <source>
        <dbReference type="ARBA" id="ARBA00004781"/>
    </source>
</evidence>
<proteinExistence type="inferred from homology"/>
<keyword evidence="9" id="KW-1185">Reference proteome</keyword>
<dbReference type="EC" id="1.1.1.133" evidence="3 6"/>
<dbReference type="InterPro" id="IPR036291">
    <property type="entry name" value="NAD(P)-bd_dom_sf"/>
</dbReference>
<keyword evidence="6" id="KW-0521">NADP</keyword>
<dbReference type="Gene3D" id="3.40.50.720">
    <property type="entry name" value="NAD(P)-binding Rossmann-like Domain"/>
    <property type="match status" value="1"/>
</dbReference>
<evidence type="ECO:0000259" key="7">
    <source>
        <dbReference type="Pfam" id="PF04321"/>
    </source>
</evidence>
<evidence type="ECO:0000256" key="3">
    <source>
        <dbReference type="ARBA" id="ARBA00012929"/>
    </source>
</evidence>
<dbReference type="RefSeq" id="WP_160908175.1">
    <property type="nucleotide sequence ID" value="NZ_WVHS01000004.1"/>
</dbReference>
<dbReference type="Proteomes" id="UP000451233">
    <property type="component" value="Unassembled WGS sequence"/>
</dbReference>
<comment type="similarity">
    <text evidence="2 6">Belongs to the dTDP-4-dehydrorhamnose reductase family.</text>
</comment>
<dbReference type="Pfam" id="PF04321">
    <property type="entry name" value="RmlD_sub_bind"/>
    <property type="match status" value="1"/>
</dbReference>
<protein>
    <recommendedName>
        <fullName evidence="4 6">dTDP-4-dehydrorhamnose reductase</fullName>
        <ecNumber evidence="3 6">1.1.1.133</ecNumber>
    </recommendedName>
</protein>
<dbReference type="EMBL" id="WVHS01000004">
    <property type="protein sequence ID" value="MXV17175.1"/>
    <property type="molecule type" value="Genomic_DNA"/>
</dbReference>
<evidence type="ECO:0000313" key="9">
    <source>
        <dbReference type="Proteomes" id="UP000451233"/>
    </source>
</evidence>
<dbReference type="InterPro" id="IPR005913">
    <property type="entry name" value="dTDP_dehydrorham_reduct"/>
</dbReference>
<dbReference type="UniPathway" id="UPA00124"/>
<dbReference type="SUPFAM" id="SSF51735">
    <property type="entry name" value="NAD(P)-binding Rossmann-fold domains"/>
    <property type="match status" value="1"/>
</dbReference>
<evidence type="ECO:0000256" key="6">
    <source>
        <dbReference type="RuleBase" id="RU364082"/>
    </source>
</evidence>
<gene>
    <name evidence="8" type="primary">rfbD</name>
    <name evidence="8" type="ORF">GS398_17885</name>
</gene>
<reference evidence="8 9" key="1">
    <citation type="submission" date="2019-11" db="EMBL/GenBank/DDBJ databases">
        <title>Pedobacter sp. HMF7056 Genome sequencing and assembly.</title>
        <authorList>
            <person name="Kang H."/>
            <person name="Kim H."/>
            <person name="Joh K."/>
        </authorList>
    </citation>
    <scope>NUCLEOTIDE SEQUENCE [LARGE SCALE GENOMIC DNA]</scope>
    <source>
        <strain evidence="8 9">HMF7056</strain>
    </source>
</reference>
<evidence type="ECO:0000256" key="4">
    <source>
        <dbReference type="ARBA" id="ARBA00017099"/>
    </source>
</evidence>
<evidence type="ECO:0000256" key="5">
    <source>
        <dbReference type="ARBA" id="ARBA00048200"/>
    </source>
</evidence>
<comment type="caution">
    <text evidence="8">The sequence shown here is derived from an EMBL/GenBank/DDBJ whole genome shotgun (WGS) entry which is preliminary data.</text>
</comment>
<sequence length="300" mass="32953">MLKILVTGSNGLLGQKITERFLAKRDFVLVATSRGGNRFPVKDGYIYLPMDITDEAEVRQVIGSIKPDVVINTAAMANPDACESDRLGCDLVNIHAVQYLADSCKELDIHLVHLSTDFVFDGENGPYDENAAPGPLSYYGKSKLAGEQALEKSGCKWTIIRTILVYGVTGNLSRSNVVLWVKSSLEKQIPIRVVDDQWRMPTLAEDLAEACILAAMKRAFGLYHVSGNEMMSVLELARMVANFWKLDTSLISPVASASLEQPAKRPARTGFVLDKAVKILSYRPRSFVDGLAIVDGKLNC</sequence>
<evidence type="ECO:0000313" key="8">
    <source>
        <dbReference type="EMBL" id="MXV17175.1"/>
    </source>
</evidence>
<keyword evidence="6 8" id="KW-0560">Oxidoreductase</keyword>
<organism evidence="8 9">
    <name type="scientific">Hufsiella ginkgonis</name>
    <dbReference type="NCBI Taxonomy" id="2695274"/>
    <lineage>
        <taxon>Bacteria</taxon>
        <taxon>Pseudomonadati</taxon>
        <taxon>Bacteroidota</taxon>
        <taxon>Sphingobacteriia</taxon>
        <taxon>Sphingobacteriales</taxon>
        <taxon>Sphingobacteriaceae</taxon>
        <taxon>Hufsiella</taxon>
    </lineage>
</organism>
<comment type="catalytic activity">
    <reaction evidence="5">
        <text>dTDP-beta-L-rhamnose + NADP(+) = dTDP-4-dehydro-beta-L-rhamnose + NADPH + H(+)</text>
        <dbReference type="Rhea" id="RHEA:21796"/>
        <dbReference type="ChEBI" id="CHEBI:15378"/>
        <dbReference type="ChEBI" id="CHEBI:57510"/>
        <dbReference type="ChEBI" id="CHEBI:57783"/>
        <dbReference type="ChEBI" id="CHEBI:58349"/>
        <dbReference type="ChEBI" id="CHEBI:62830"/>
        <dbReference type="EC" id="1.1.1.133"/>
    </reaction>
</comment>
<dbReference type="PANTHER" id="PTHR10491">
    <property type="entry name" value="DTDP-4-DEHYDRORHAMNOSE REDUCTASE"/>
    <property type="match status" value="1"/>
</dbReference>